<keyword evidence="4" id="KW-1185">Reference proteome</keyword>
<name>A0A117RIZ1_9ACTN</name>
<evidence type="ECO:0000313" key="3">
    <source>
        <dbReference type="EMBL" id="KUN93406.1"/>
    </source>
</evidence>
<proteinExistence type="predicted"/>
<protein>
    <submittedName>
        <fullName evidence="3">Uncharacterized protein</fullName>
    </submittedName>
</protein>
<evidence type="ECO:0000256" key="2">
    <source>
        <dbReference type="SAM" id="Phobius"/>
    </source>
</evidence>
<reference evidence="3 4" key="1">
    <citation type="submission" date="2015-10" db="EMBL/GenBank/DDBJ databases">
        <title>Draft genome sequence of Streptomyces caeruleatus NRRL B-24802, type strain for the species Streptomyces caeruleatus.</title>
        <authorList>
            <person name="Ruckert C."/>
            <person name="Winkler A."/>
            <person name="Kalinowski J."/>
            <person name="Kampfer P."/>
            <person name="Glaeser S."/>
        </authorList>
    </citation>
    <scope>NUCLEOTIDE SEQUENCE [LARGE SCALE GENOMIC DNA]</scope>
    <source>
        <strain evidence="3 4">NRRL B-24802</strain>
    </source>
</reference>
<organism evidence="3 4">
    <name type="scientific">Streptomyces caeruleatus</name>
    <dbReference type="NCBI Taxonomy" id="661399"/>
    <lineage>
        <taxon>Bacteria</taxon>
        <taxon>Bacillati</taxon>
        <taxon>Actinomycetota</taxon>
        <taxon>Actinomycetes</taxon>
        <taxon>Kitasatosporales</taxon>
        <taxon>Streptomycetaceae</taxon>
        <taxon>Streptomyces</taxon>
    </lineage>
</organism>
<keyword evidence="2" id="KW-1133">Transmembrane helix</keyword>
<dbReference type="RefSeq" id="WP_062724201.1">
    <property type="nucleotide sequence ID" value="NZ_KQ948941.1"/>
</dbReference>
<feature type="compositionally biased region" description="Gly residues" evidence="1">
    <location>
        <begin position="69"/>
        <end position="78"/>
    </location>
</feature>
<dbReference type="AlphaFoldDB" id="A0A117RIZ1"/>
<comment type="caution">
    <text evidence="3">The sequence shown here is derived from an EMBL/GenBank/DDBJ whole genome shotgun (WGS) entry which is preliminary data.</text>
</comment>
<gene>
    <name evidence="3" type="ORF">AQJ67_38865</name>
</gene>
<evidence type="ECO:0000256" key="1">
    <source>
        <dbReference type="SAM" id="MobiDB-lite"/>
    </source>
</evidence>
<dbReference type="Proteomes" id="UP000053429">
    <property type="component" value="Unassembled WGS sequence"/>
</dbReference>
<feature type="compositionally biased region" description="Low complexity" evidence="1">
    <location>
        <begin position="52"/>
        <end position="68"/>
    </location>
</feature>
<evidence type="ECO:0000313" key="4">
    <source>
        <dbReference type="Proteomes" id="UP000053429"/>
    </source>
</evidence>
<feature type="region of interest" description="Disordered" evidence="1">
    <location>
        <begin position="50"/>
        <end position="78"/>
    </location>
</feature>
<feature type="transmembrane region" description="Helical" evidence="2">
    <location>
        <begin position="25"/>
        <end position="43"/>
    </location>
</feature>
<keyword evidence="2" id="KW-0812">Transmembrane</keyword>
<dbReference type="EMBL" id="LMWY01000055">
    <property type="protein sequence ID" value="KUN93406.1"/>
    <property type="molecule type" value="Genomic_DNA"/>
</dbReference>
<accession>A0A117RIZ1</accession>
<sequence>MPLTAIVALSLVAVAMFVAYRNERIGSAILVGCGVLAAFYLLLGAPEGNREAPQAPTAPTASITAPDALGGGLTRSDG</sequence>
<keyword evidence="2" id="KW-0472">Membrane</keyword>
<dbReference type="OrthoDB" id="10010938at2"/>